<dbReference type="GO" id="GO:0098793">
    <property type="term" value="C:presynapse"/>
    <property type="evidence" value="ECO:0007669"/>
    <property type="project" value="GOC"/>
</dbReference>
<evidence type="ECO:0000256" key="1">
    <source>
        <dbReference type="SAM" id="Phobius"/>
    </source>
</evidence>
<protein>
    <submittedName>
        <fullName evidence="3">Uncharacterized protein</fullName>
    </submittedName>
</protein>
<dbReference type="AlphaFoldDB" id="A0A816FUZ9"/>
<sequence length="177" mass="20898">MEKFTRTTTFSINFNESFNSSDSILNPTTPSTLEVISNEIFDYFDSHREQIPLLVIVYLLTIIWIIYLILYHSRIQGIILSYILRRFFLKDSTQIKFDSFSISFISGAIIFRNLHYTTGSYFIFIKDGCLVFRYWSKTKTKPIIRLKIKLYHLDIQFFSPIRSSTLSDNNNNNNNNN</sequence>
<dbReference type="PANTHER" id="PTHR31640:SF1">
    <property type="entry name" value="BRIDGE-LIKE LIPID TRANSFER PROTEIN FAMILY MEMBER 1"/>
    <property type="match status" value="1"/>
</dbReference>
<keyword evidence="1" id="KW-0812">Transmembrane</keyword>
<dbReference type="Proteomes" id="UP000663854">
    <property type="component" value="Unassembled WGS sequence"/>
</dbReference>
<dbReference type="EMBL" id="CAJNOL010014124">
    <property type="protein sequence ID" value="CAF1666514.1"/>
    <property type="molecule type" value="Genomic_DNA"/>
</dbReference>
<keyword evidence="1" id="KW-1133">Transmembrane helix</keyword>
<evidence type="ECO:0000313" key="2">
    <source>
        <dbReference type="EMBL" id="CAF1533531.1"/>
    </source>
</evidence>
<feature type="non-terminal residue" evidence="3">
    <location>
        <position position="177"/>
    </location>
</feature>
<dbReference type="EMBL" id="CAJNOH010012252">
    <property type="protein sequence ID" value="CAF1533531.1"/>
    <property type="molecule type" value="Genomic_DNA"/>
</dbReference>
<evidence type="ECO:0000313" key="4">
    <source>
        <dbReference type="Proteomes" id="UP000663870"/>
    </source>
</evidence>
<feature type="transmembrane region" description="Helical" evidence="1">
    <location>
        <begin position="51"/>
        <end position="70"/>
    </location>
</feature>
<name>A0A816FUZ9_9BILA</name>
<dbReference type="Proteomes" id="UP000663870">
    <property type="component" value="Unassembled WGS sequence"/>
</dbReference>
<proteinExistence type="predicted"/>
<reference evidence="3" key="1">
    <citation type="submission" date="2021-02" db="EMBL/GenBank/DDBJ databases">
        <authorList>
            <person name="Nowell W R."/>
        </authorList>
    </citation>
    <scope>NUCLEOTIDE SEQUENCE</scope>
</reference>
<organism evidence="3 4">
    <name type="scientific">Rotaria sordida</name>
    <dbReference type="NCBI Taxonomy" id="392033"/>
    <lineage>
        <taxon>Eukaryota</taxon>
        <taxon>Metazoa</taxon>
        <taxon>Spiralia</taxon>
        <taxon>Gnathifera</taxon>
        <taxon>Rotifera</taxon>
        <taxon>Eurotatoria</taxon>
        <taxon>Bdelloidea</taxon>
        <taxon>Philodinida</taxon>
        <taxon>Philodinidae</taxon>
        <taxon>Rotaria</taxon>
    </lineage>
</organism>
<evidence type="ECO:0000313" key="3">
    <source>
        <dbReference type="EMBL" id="CAF1666514.1"/>
    </source>
</evidence>
<dbReference type="GO" id="GO:0048488">
    <property type="term" value="P:synaptic vesicle endocytosis"/>
    <property type="evidence" value="ECO:0007669"/>
    <property type="project" value="TreeGrafter"/>
</dbReference>
<dbReference type="PANTHER" id="PTHR31640">
    <property type="entry name" value="TRANSMEMBRANE PROTEIN KIAA1109"/>
    <property type="match status" value="1"/>
</dbReference>
<gene>
    <name evidence="3" type="ORF">JXQ802_LOCUS56895</name>
    <name evidence="2" type="ORF">PYM288_LOCUS40314</name>
</gene>
<keyword evidence="1" id="KW-0472">Membrane</keyword>
<accession>A0A816FUZ9</accession>
<dbReference type="InterPro" id="IPR033616">
    <property type="entry name" value="BLTP1"/>
</dbReference>
<keyword evidence="4" id="KW-1185">Reference proteome</keyword>
<comment type="caution">
    <text evidence="3">The sequence shown here is derived from an EMBL/GenBank/DDBJ whole genome shotgun (WGS) entry which is preliminary data.</text>
</comment>